<evidence type="ECO:0000313" key="1">
    <source>
        <dbReference type="EMBL" id="BCL62266.1"/>
    </source>
</evidence>
<reference evidence="1" key="1">
    <citation type="submission" date="2020-09" db="EMBL/GenBank/DDBJ databases">
        <title>Desulfogranum mesoprofundum gen. nov., sp. nov., a novel mesophilic, sulfate-reducing chemolithoautotroph isolated from a deep-sea hydrothermal vent chimney in the Suiyo Seamount.</title>
        <authorList>
            <person name="Hashimoto Y."/>
            <person name="Nakagawa S."/>
        </authorList>
    </citation>
    <scope>NUCLEOTIDE SEQUENCE</scope>
    <source>
        <strain evidence="1">KT2</strain>
    </source>
</reference>
<evidence type="ECO:0000313" key="2">
    <source>
        <dbReference type="Proteomes" id="UP000826725"/>
    </source>
</evidence>
<protein>
    <recommendedName>
        <fullName evidence="3">Metallo-beta-lactamase domain-containing protein</fullName>
    </recommendedName>
</protein>
<evidence type="ECO:0008006" key="3">
    <source>
        <dbReference type="Google" id="ProtNLM"/>
    </source>
</evidence>
<gene>
    <name evidence="1" type="ORF">DGMP_29590</name>
</gene>
<accession>A0A8D5FKI6</accession>
<dbReference type="KEGG" id="dbk:DGMP_29590"/>
<sequence length="429" mass="48781">MTGHRLLRLTEKVQRIENCGLFVDLIKTSRGTIRVGSMPDVSKYLEHYGFREETVIVPDWEGSMCGDNRTGEEFVLWRSQLKTDMGKKYVGSPDNLKRMYGNLEKIFPFFFDPERIGIVRKSWLDNWFKKEPAAPLYRNNSLEIHCEGGNITVRDQGQNIYSRKESLPPVDVNEAVEEILATVTRDNLRRDDLEVTAVGTGNGFTGTVSSAVVRFGTSVIWIDPCGYPAWNLAEHGIHWDDITHILITHNHEDHIQGFSACLKKAEHTGIPIQLITGRAILNILRKQFSPLCPQFDRLVRFIPLSPANHPLKLGKLQLDCRWNHHFLPYGTLGLKFSGGGKVFGFSGDTKLDEKINRILGRKKLLPQWFARCDLLFHEVDFDSPGSVHTHWKQVEKLQQAVAARILCYHSAVLDNGPLPQVKAGKTYRL</sequence>
<dbReference type="AlphaFoldDB" id="A0A8D5FKI6"/>
<name>A0A8D5FKI6_9BACT</name>
<dbReference type="Proteomes" id="UP000826725">
    <property type="component" value="Chromosome"/>
</dbReference>
<dbReference type="RefSeq" id="WP_228854639.1">
    <property type="nucleotide sequence ID" value="NZ_AP024086.1"/>
</dbReference>
<proteinExistence type="predicted"/>
<dbReference type="EMBL" id="AP024086">
    <property type="protein sequence ID" value="BCL62266.1"/>
    <property type="molecule type" value="Genomic_DNA"/>
</dbReference>
<dbReference type="Pfam" id="PF23023">
    <property type="entry name" value="Anti-Pycsar_Apyc1"/>
    <property type="match status" value="1"/>
</dbReference>
<keyword evidence="2" id="KW-1185">Reference proteome</keyword>
<organism evidence="1 2">
    <name type="scientific">Desulfomarina profundi</name>
    <dbReference type="NCBI Taxonomy" id="2772557"/>
    <lineage>
        <taxon>Bacteria</taxon>
        <taxon>Pseudomonadati</taxon>
        <taxon>Thermodesulfobacteriota</taxon>
        <taxon>Desulfobulbia</taxon>
        <taxon>Desulfobulbales</taxon>
        <taxon>Desulfobulbaceae</taxon>
        <taxon>Desulfomarina</taxon>
    </lineage>
</organism>